<dbReference type="SMART" id="SM00460">
    <property type="entry name" value="TGc"/>
    <property type="match status" value="1"/>
</dbReference>
<keyword evidence="2" id="KW-0645">Protease</keyword>
<gene>
    <name evidence="2" type="ORF">DFR50_107108</name>
</gene>
<comment type="caution">
    <text evidence="2">The sequence shown here is derived from an EMBL/GenBank/DDBJ whole genome shotgun (WGS) entry which is preliminary data.</text>
</comment>
<evidence type="ECO:0000313" key="3">
    <source>
        <dbReference type="Proteomes" id="UP000253529"/>
    </source>
</evidence>
<proteinExistence type="predicted"/>
<dbReference type="GO" id="GO:0006508">
    <property type="term" value="P:proteolysis"/>
    <property type="evidence" value="ECO:0007669"/>
    <property type="project" value="UniProtKB-KW"/>
</dbReference>
<dbReference type="RefSeq" id="WP_113888660.1">
    <property type="nucleotide sequence ID" value="NZ_QNRK01000007.1"/>
</dbReference>
<dbReference type="InterPro" id="IPR002931">
    <property type="entry name" value="Transglutaminase-like"/>
</dbReference>
<dbReference type="Pfam" id="PF01841">
    <property type="entry name" value="Transglut_core"/>
    <property type="match status" value="1"/>
</dbReference>
<dbReference type="InterPro" id="IPR038765">
    <property type="entry name" value="Papain-like_cys_pep_sf"/>
</dbReference>
<reference evidence="2 3" key="1">
    <citation type="submission" date="2018-06" db="EMBL/GenBank/DDBJ databases">
        <title>Genomic Encyclopedia of Type Strains, Phase IV (KMG-IV): sequencing the most valuable type-strain genomes for metagenomic binning, comparative biology and taxonomic classification.</title>
        <authorList>
            <person name="Goeker M."/>
        </authorList>
    </citation>
    <scope>NUCLEOTIDE SEQUENCE [LARGE SCALE GENOMIC DNA]</scope>
    <source>
        <strain evidence="2 3">DSM 24875</strain>
    </source>
</reference>
<sequence length="289" mass="31693">MNYTITHVTRYSYRATVELTTGVLRLKPVSRDGQVLERFTLRTDPPCLPPEERIDPFGNAVLSLRIEKPHRELAIEASSRVRIDRPPVLGLSPPWEEIAAEALTFPSLAFDSPALGLFPSRALSLFDKATAYARESFTAGRPVYEAAMELTSRIRADFVYDPEATEVSTPAHVAFEHRHGVCQDFANIMIAALRGLGLPALYVSGYIRTTPPPGKPRLAGADASHAWASVWCGASLGWLDFDPTNALAIQNDHVEVARGRDYTDASPIESMVLSSGSHELKVEVDVVPV</sequence>
<dbReference type="Gene3D" id="3.10.620.30">
    <property type="match status" value="1"/>
</dbReference>
<name>A0A366FMH6_9HYPH</name>
<dbReference type="EMBL" id="QNRK01000007">
    <property type="protein sequence ID" value="RBP15838.1"/>
    <property type="molecule type" value="Genomic_DNA"/>
</dbReference>
<feature type="domain" description="Transglutaminase-like" evidence="1">
    <location>
        <begin position="174"/>
        <end position="245"/>
    </location>
</feature>
<organism evidence="2 3">
    <name type="scientific">Roseiarcus fermentans</name>
    <dbReference type="NCBI Taxonomy" id="1473586"/>
    <lineage>
        <taxon>Bacteria</taxon>
        <taxon>Pseudomonadati</taxon>
        <taxon>Pseudomonadota</taxon>
        <taxon>Alphaproteobacteria</taxon>
        <taxon>Hyphomicrobiales</taxon>
        <taxon>Roseiarcaceae</taxon>
        <taxon>Roseiarcus</taxon>
    </lineage>
</organism>
<dbReference type="PANTHER" id="PTHR33490:SF7">
    <property type="entry name" value="BLR2979 PROTEIN"/>
    <property type="match status" value="1"/>
</dbReference>
<dbReference type="AlphaFoldDB" id="A0A366FMH6"/>
<accession>A0A366FMH6</accession>
<dbReference type="PANTHER" id="PTHR33490">
    <property type="entry name" value="BLR5614 PROTEIN-RELATED"/>
    <property type="match status" value="1"/>
</dbReference>
<keyword evidence="3" id="KW-1185">Reference proteome</keyword>
<protein>
    <submittedName>
        <fullName evidence="2">Transglutaminase-like putative cysteine protease</fullName>
    </submittedName>
</protein>
<dbReference type="Pfam" id="PF08379">
    <property type="entry name" value="Bact_transglu_N"/>
    <property type="match status" value="1"/>
</dbReference>
<dbReference type="InterPro" id="IPR013589">
    <property type="entry name" value="Bac_transglu_N"/>
</dbReference>
<dbReference type="SUPFAM" id="SSF54001">
    <property type="entry name" value="Cysteine proteinases"/>
    <property type="match status" value="1"/>
</dbReference>
<evidence type="ECO:0000313" key="2">
    <source>
        <dbReference type="EMBL" id="RBP15838.1"/>
    </source>
</evidence>
<dbReference type="GO" id="GO:0008233">
    <property type="term" value="F:peptidase activity"/>
    <property type="evidence" value="ECO:0007669"/>
    <property type="project" value="UniProtKB-KW"/>
</dbReference>
<dbReference type="Proteomes" id="UP000253529">
    <property type="component" value="Unassembled WGS sequence"/>
</dbReference>
<evidence type="ECO:0000259" key="1">
    <source>
        <dbReference type="SMART" id="SM00460"/>
    </source>
</evidence>
<dbReference type="OrthoDB" id="9804023at2"/>
<keyword evidence="2" id="KW-0378">Hydrolase</keyword>